<protein>
    <recommendedName>
        <fullName evidence="1">Phosphate regulon transcriptional regulatory protein PhoB</fullName>
    </recommendedName>
</protein>
<sequence>MTSLENLSPTEMPELLIVEDETAIRELVAFVCESEGFRVNRAEDIASARAALAASRPDLILLDWMLPDMSGLDWLKELRSDRAWSSIPVIMLTARGAEADRVCGLETGADDYIVKPFLPRELVARIRTQLRRRPSPNEAEDGAERRAEPRETAVVCGPIRIDESKFEVAIDGKPVRLSVKEFKLLKLFAEKPGRVFSRAQLLESVWQTAFVDERTVDVHMLRLRKILAGTSAEDFVETVRGVGYRAKDYGS</sequence>
<dbReference type="InterPro" id="IPR001789">
    <property type="entry name" value="Sig_transdc_resp-reg_receiver"/>
</dbReference>
<feature type="DNA-binding region" description="OmpR/PhoB-type" evidence="9">
    <location>
        <begin position="151"/>
        <end position="248"/>
    </location>
</feature>
<dbReference type="EMBL" id="AP018786">
    <property type="protein sequence ID" value="BBF24076.1"/>
    <property type="molecule type" value="Genomic_DNA"/>
</dbReference>
<dbReference type="FunFam" id="1.10.10.10:FF:000018">
    <property type="entry name" value="DNA-binding response regulator ResD"/>
    <property type="match status" value="1"/>
</dbReference>
<dbReference type="CDD" id="cd00383">
    <property type="entry name" value="trans_reg_C"/>
    <property type="match status" value="1"/>
</dbReference>
<feature type="domain" description="OmpR/PhoB-type" evidence="11">
    <location>
        <begin position="151"/>
        <end position="248"/>
    </location>
</feature>
<dbReference type="KEGG" id="sutt:SUTMEG_19670"/>
<name>A0A2Z6IHA0_9BURK</name>
<evidence type="ECO:0000256" key="7">
    <source>
        <dbReference type="ARBA" id="ARBA00024735"/>
    </source>
</evidence>
<dbReference type="FunFam" id="3.40.50.2300:FF:000001">
    <property type="entry name" value="DNA-binding response regulator PhoB"/>
    <property type="match status" value="1"/>
</dbReference>
<dbReference type="InterPro" id="IPR011006">
    <property type="entry name" value="CheY-like_superfamily"/>
</dbReference>
<keyword evidence="5 9" id="KW-0238">DNA-binding</keyword>
<organism evidence="12 13">
    <name type="scientific">Sutterella megalosphaeroides</name>
    <dbReference type="NCBI Taxonomy" id="2494234"/>
    <lineage>
        <taxon>Bacteria</taxon>
        <taxon>Pseudomonadati</taxon>
        <taxon>Pseudomonadota</taxon>
        <taxon>Betaproteobacteria</taxon>
        <taxon>Burkholderiales</taxon>
        <taxon>Sutterellaceae</taxon>
        <taxon>Sutterella</taxon>
    </lineage>
</organism>
<feature type="modified residue" description="4-aspartylphosphate" evidence="8">
    <location>
        <position position="63"/>
    </location>
</feature>
<dbReference type="InterPro" id="IPR001867">
    <property type="entry name" value="OmpR/PhoB-type_DNA-bd"/>
</dbReference>
<evidence type="ECO:0000259" key="10">
    <source>
        <dbReference type="PROSITE" id="PS50110"/>
    </source>
</evidence>
<dbReference type="SUPFAM" id="SSF46894">
    <property type="entry name" value="C-terminal effector domain of the bipartite response regulators"/>
    <property type="match status" value="1"/>
</dbReference>
<dbReference type="GO" id="GO:0000156">
    <property type="term" value="F:phosphorelay response regulator activity"/>
    <property type="evidence" value="ECO:0007669"/>
    <property type="project" value="TreeGrafter"/>
</dbReference>
<dbReference type="PANTHER" id="PTHR48111:SF40">
    <property type="entry name" value="PHOSPHATE REGULON TRANSCRIPTIONAL REGULATORY PROTEIN PHOB"/>
    <property type="match status" value="1"/>
</dbReference>
<dbReference type="Pfam" id="PF00486">
    <property type="entry name" value="Trans_reg_C"/>
    <property type="match status" value="1"/>
</dbReference>
<evidence type="ECO:0000256" key="4">
    <source>
        <dbReference type="ARBA" id="ARBA00023015"/>
    </source>
</evidence>
<evidence type="ECO:0000256" key="3">
    <source>
        <dbReference type="ARBA" id="ARBA00023012"/>
    </source>
</evidence>
<evidence type="ECO:0000313" key="13">
    <source>
        <dbReference type="Proteomes" id="UP000271003"/>
    </source>
</evidence>
<dbReference type="GO" id="GO:0032993">
    <property type="term" value="C:protein-DNA complex"/>
    <property type="evidence" value="ECO:0007669"/>
    <property type="project" value="TreeGrafter"/>
</dbReference>
<dbReference type="PROSITE" id="PS51755">
    <property type="entry name" value="OMPR_PHOB"/>
    <property type="match status" value="1"/>
</dbReference>
<dbReference type="Gene3D" id="1.10.10.10">
    <property type="entry name" value="Winged helix-like DNA-binding domain superfamily/Winged helix DNA-binding domain"/>
    <property type="match status" value="1"/>
</dbReference>
<keyword evidence="13" id="KW-1185">Reference proteome</keyword>
<evidence type="ECO:0000256" key="1">
    <source>
        <dbReference type="ARBA" id="ARBA00013332"/>
    </source>
</evidence>
<evidence type="ECO:0000256" key="5">
    <source>
        <dbReference type="ARBA" id="ARBA00023125"/>
    </source>
</evidence>
<keyword evidence="6" id="KW-0804">Transcription</keyword>
<dbReference type="GO" id="GO:0000976">
    <property type="term" value="F:transcription cis-regulatory region binding"/>
    <property type="evidence" value="ECO:0007669"/>
    <property type="project" value="TreeGrafter"/>
</dbReference>
<evidence type="ECO:0000259" key="11">
    <source>
        <dbReference type="PROSITE" id="PS51755"/>
    </source>
</evidence>
<dbReference type="RefSeq" id="WP_232008786.1">
    <property type="nucleotide sequence ID" value="NZ_AP018786.1"/>
</dbReference>
<dbReference type="SMART" id="SM00862">
    <property type="entry name" value="Trans_reg_C"/>
    <property type="match status" value="1"/>
</dbReference>
<dbReference type="AlphaFoldDB" id="A0A2Z6IHA0"/>
<dbReference type="GO" id="GO:0006355">
    <property type="term" value="P:regulation of DNA-templated transcription"/>
    <property type="evidence" value="ECO:0007669"/>
    <property type="project" value="InterPro"/>
</dbReference>
<comment type="function">
    <text evidence="7">This protein is a positive regulator for the phosphate regulon. Transcription of this operon is positively regulated by PhoB and PhoR when phosphate is limited.</text>
</comment>
<dbReference type="SMART" id="SM00448">
    <property type="entry name" value="REC"/>
    <property type="match status" value="1"/>
</dbReference>
<gene>
    <name evidence="12" type="primary">phoR1</name>
    <name evidence="12" type="ORF">SUTMEG_19670</name>
</gene>
<reference evidence="12 13" key="1">
    <citation type="journal article" date="2018" name="Int. J. Syst. Evol. Microbiol.">
        <title>Mesosutterella multiformis gen. nov., sp. nov., a member of the family Sutterellaceae and Sutterella megalosphaeroides sp. nov., isolated from human faeces.</title>
        <authorList>
            <person name="Sakamoto M."/>
            <person name="Ikeyama N."/>
            <person name="Kunihiro T."/>
            <person name="Iino T."/>
            <person name="Yuki M."/>
            <person name="Ohkuma M."/>
        </authorList>
    </citation>
    <scope>NUCLEOTIDE SEQUENCE [LARGE SCALE GENOMIC DNA]</scope>
    <source>
        <strain evidence="12 13">6FBBBH3</strain>
    </source>
</reference>
<dbReference type="PANTHER" id="PTHR48111">
    <property type="entry name" value="REGULATOR OF RPOS"/>
    <property type="match status" value="1"/>
</dbReference>
<evidence type="ECO:0000256" key="2">
    <source>
        <dbReference type="ARBA" id="ARBA00022553"/>
    </source>
</evidence>
<dbReference type="SUPFAM" id="SSF52172">
    <property type="entry name" value="CheY-like"/>
    <property type="match status" value="1"/>
</dbReference>
<dbReference type="Gene3D" id="3.40.50.2300">
    <property type="match status" value="1"/>
</dbReference>
<evidence type="ECO:0000313" key="12">
    <source>
        <dbReference type="EMBL" id="BBF24076.1"/>
    </source>
</evidence>
<evidence type="ECO:0000256" key="6">
    <source>
        <dbReference type="ARBA" id="ARBA00023163"/>
    </source>
</evidence>
<proteinExistence type="predicted"/>
<dbReference type="Pfam" id="PF00072">
    <property type="entry name" value="Response_reg"/>
    <property type="match status" value="1"/>
</dbReference>
<keyword evidence="2 8" id="KW-0597">Phosphoprotein</keyword>
<dbReference type="Proteomes" id="UP000271003">
    <property type="component" value="Chromosome"/>
</dbReference>
<accession>A0A2Z6IHA0</accession>
<keyword evidence="3" id="KW-0902">Two-component regulatory system</keyword>
<dbReference type="InterPro" id="IPR036388">
    <property type="entry name" value="WH-like_DNA-bd_sf"/>
</dbReference>
<evidence type="ECO:0000256" key="9">
    <source>
        <dbReference type="PROSITE-ProRule" id="PRU01091"/>
    </source>
</evidence>
<dbReference type="InterPro" id="IPR039420">
    <property type="entry name" value="WalR-like"/>
</dbReference>
<dbReference type="InterPro" id="IPR016032">
    <property type="entry name" value="Sig_transdc_resp-reg_C-effctor"/>
</dbReference>
<feature type="domain" description="Response regulatory" evidence="10">
    <location>
        <begin position="14"/>
        <end position="130"/>
    </location>
</feature>
<dbReference type="Gene3D" id="6.10.250.690">
    <property type="match status" value="1"/>
</dbReference>
<keyword evidence="4" id="KW-0805">Transcription regulation</keyword>
<dbReference type="GO" id="GO:0005829">
    <property type="term" value="C:cytosol"/>
    <property type="evidence" value="ECO:0007669"/>
    <property type="project" value="TreeGrafter"/>
</dbReference>
<dbReference type="PROSITE" id="PS50110">
    <property type="entry name" value="RESPONSE_REGULATORY"/>
    <property type="match status" value="1"/>
</dbReference>
<evidence type="ECO:0000256" key="8">
    <source>
        <dbReference type="PROSITE-ProRule" id="PRU00169"/>
    </source>
</evidence>